<keyword evidence="4 7" id="KW-0812">Transmembrane</keyword>
<dbReference type="Pfam" id="PF00528">
    <property type="entry name" value="BPD_transp_1"/>
    <property type="match status" value="1"/>
</dbReference>
<evidence type="ECO:0000256" key="4">
    <source>
        <dbReference type="ARBA" id="ARBA00022692"/>
    </source>
</evidence>
<evidence type="ECO:0000256" key="2">
    <source>
        <dbReference type="ARBA" id="ARBA00022448"/>
    </source>
</evidence>
<organism evidence="9 10">
    <name type="scientific">Nocardioides currus</name>
    <dbReference type="NCBI Taxonomy" id="2133958"/>
    <lineage>
        <taxon>Bacteria</taxon>
        <taxon>Bacillati</taxon>
        <taxon>Actinomycetota</taxon>
        <taxon>Actinomycetes</taxon>
        <taxon>Propionibacteriales</taxon>
        <taxon>Nocardioidaceae</taxon>
        <taxon>Nocardioides</taxon>
    </lineage>
</organism>
<sequence>MAAGVLFDSPGPATRARHRTYGIVTVVALVVLVGWVLWRLNETGQFEYDKWEPFLTPAYIRAILVDGLVVTLQMAFSAIIGAVVFGLVFGIGKLSDHGILRWPCWLVVEFFRAVPVILLIVFCFYAVFGGMNPLSSRTYWAVVLALTLYNGAVLAEVFRAGINAVPKGQAEAAYAIGMRKYQVMTLILLPQAVKIMIPAIISQMIVALKDTSLGYVVAGLGLTRVAKSIYPQFQNHVPTIIVIAAIYIAVNLLLTWLATWVQKRFVGEKDVLQVSMVGEQTAEAAPIPGAARTD</sequence>
<keyword evidence="6 7" id="KW-0472">Membrane</keyword>
<dbReference type="EMBL" id="PYXZ01000001">
    <property type="protein sequence ID" value="PUA82501.1"/>
    <property type="molecule type" value="Genomic_DNA"/>
</dbReference>
<feature type="transmembrane region" description="Helical" evidence="7">
    <location>
        <begin position="58"/>
        <end position="91"/>
    </location>
</feature>
<reference evidence="9 10" key="1">
    <citation type="submission" date="2018-03" db="EMBL/GenBank/DDBJ databases">
        <authorList>
            <person name="Keele B.F."/>
        </authorList>
    </citation>
    <scope>NUCLEOTIDE SEQUENCE [LARGE SCALE GENOMIC DNA]</scope>
    <source>
        <strain evidence="9 10">IB-3</strain>
    </source>
</reference>
<dbReference type="OrthoDB" id="4543034at2"/>
<name>A0A2R7Z1J6_9ACTN</name>
<dbReference type="RefSeq" id="WP_108342688.1">
    <property type="nucleotide sequence ID" value="NZ_PYXZ01000001.1"/>
</dbReference>
<keyword evidence="5 7" id="KW-1133">Transmembrane helix</keyword>
<dbReference type="GO" id="GO:0006865">
    <property type="term" value="P:amino acid transport"/>
    <property type="evidence" value="ECO:0007669"/>
    <property type="project" value="TreeGrafter"/>
</dbReference>
<dbReference type="AlphaFoldDB" id="A0A2R7Z1J6"/>
<feature type="transmembrane region" description="Helical" evidence="7">
    <location>
        <begin position="183"/>
        <end position="206"/>
    </location>
</feature>
<keyword evidence="3" id="KW-1003">Cell membrane</keyword>
<evidence type="ECO:0000256" key="3">
    <source>
        <dbReference type="ARBA" id="ARBA00022475"/>
    </source>
</evidence>
<dbReference type="InterPro" id="IPR010065">
    <property type="entry name" value="AA_ABC_transptr_permease_3TM"/>
</dbReference>
<keyword evidence="10" id="KW-1185">Reference proteome</keyword>
<dbReference type="Gene3D" id="1.10.3720.10">
    <property type="entry name" value="MetI-like"/>
    <property type="match status" value="1"/>
</dbReference>
<evidence type="ECO:0000256" key="1">
    <source>
        <dbReference type="ARBA" id="ARBA00004651"/>
    </source>
</evidence>
<dbReference type="PANTHER" id="PTHR30614">
    <property type="entry name" value="MEMBRANE COMPONENT OF AMINO ACID ABC TRANSPORTER"/>
    <property type="match status" value="1"/>
</dbReference>
<comment type="similarity">
    <text evidence="7">Belongs to the binding-protein-dependent transport system permease family.</text>
</comment>
<dbReference type="Proteomes" id="UP000244867">
    <property type="component" value="Unassembled WGS sequence"/>
</dbReference>
<evidence type="ECO:0000256" key="6">
    <source>
        <dbReference type="ARBA" id="ARBA00023136"/>
    </source>
</evidence>
<dbReference type="GO" id="GO:0043190">
    <property type="term" value="C:ATP-binding cassette (ABC) transporter complex"/>
    <property type="evidence" value="ECO:0007669"/>
    <property type="project" value="InterPro"/>
</dbReference>
<evidence type="ECO:0000313" key="9">
    <source>
        <dbReference type="EMBL" id="PUA82501.1"/>
    </source>
</evidence>
<evidence type="ECO:0000256" key="5">
    <source>
        <dbReference type="ARBA" id="ARBA00022989"/>
    </source>
</evidence>
<protein>
    <recommendedName>
        <fullName evidence="8">ABC transmembrane type-1 domain-containing protein</fullName>
    </recommendedName>
</protein>
<feature type="domain" description="ABC transmembrane type-1" evidence="8">
    <location>
        <begin position="68"/>
        <end position="258"/>
    </location>
</feature>
<feature type="transmembrane region" description="Helical" evidence="7">
    <location>
        <begin position="240"/>
        <end position="261"/>
    </location>
</feature>
<evidence type="ECO:0000256" key="7">
    <source>
        <dbReference type="RuleBase" id="RU363032"/>
    </source>
</evidence>
<keyword evidence="2 7" id="KW-0813">Transport</keyword>
<comment type="caution">
    <text evidence="9">The sequence shown here is derived from an EMBL/GenBank/DDBJ whole genome shotgun (WGS) entry which is preliminary data.</text>
</comment>
<dbReference type="PANTHER" id="PTHR30614:SF21">
    <property type="entry name" value="AMINO ACID ABC TRANSPORTER PERMEASE"/>
    <property type="match status" value="1"/>
</dbReference>
<dbReference type="NCBIfam" id="TIGR01726">
    <property type="entry name" value="HEQRo_perm_3TM"/>
    <property type="match status" value="1"/>
</dbReference>
<dbReference type="PROSITE" id="PS50928">
    <property type="entry name" value="ABC_TM1"/>
    <property type="match status" value="1"/>
</dbReference>
<dbReference type="InterPro" id="IPR000515">
    <property type="entry name" value="MetI-like"/>
</dbReference>
<dbReference type="CDD" id="cd06261">
    <property type="entry name" value="TM_PBP2"/>
    <property type="match status" value="1"/>
</dbReference>
<evidence type="ECO:0000259" key="8">
    <source>
        <dbReference type="PROSITE" id="PS50928"/>
    </source>
</evidence>
<feature type="transmembrane region" description="Helical" evidence="7">
    <location>
        <begin position="21"/>
        <end position="38"/>
    </location>
</feature>
<comment type="subcellular location">
    <subcellularLocation>
        <location evidence="1 7">Cell membrane</location>
        <topology evidence="1 7">Multi-pass membrane protein</topology>
    </subcellularLocation>
</comment>
<dbReference type="GO" id="GO:0022857">
    <property type="term" value="F:transmembrane transporter activity"/>
    <property type="evidence" value="ECO:0007669"/>
    <property type="project" value="InterPro"/>
</dbReference>
<feature type="transmembrane region" description="Helical" evidence="7">
    <location>
        <begin position="139"/>
        <end position="162"/>
    </location>
</feature>
<proteinExistence type="inferred from homology"/>
<accession>A0A2R7Z1J6</accession>
<gene>
    <name evidence="9" type="ORF">C7S10_01785</name>
</gene>
<dbReference type="InterPro" id="IPR035906">
    <property type="entry name" value="MetI-like_sf"/>
</dbReference>
<dbReference type="SUPFAM" id="SSF161098">
    <property type="entry name" value="MetI-like"/>
    <property type="match status" value="1"/>
</dbReference>
<evidence type="ECO:0000313" key="10">
    <source>
        <dbReference type="Proteomes" id="UP000244867"/>
    </source>
</evidence>
<dbReference type="InterPro" id="IPR043429">
    <property type="entry name" value="ArtM/GltK/GlnP/TcyL/YhdX-like"/>
</dbReference>
<feature type="transmembrane region" description="Helical" evidence="7">
    <location>
        <begin position="103"/>
        <end position="127"/>
    </location>
</feature>